<comment type="subcellular location">
    <subcellularLocation>
        <location evidence="1">Nucleus</location>
    </subcellularLocation>
</comment>
<feature type="region of interest" description="Disordered" evidence="4">
    <location>
        <begin position="400"/>
        <end position="434"/>
    </location>
</feature>
<dbReference type="GeneTree" id="ENSGT00940000161513"/>
<keyword evidence="3" id="KW-0539">Nucleus</keyword>
<keyword evidence="7" id="KW-1185">Reference proteome</keyword>
<feature type="domain" description="HTH CENPB-type" evidence="5">
    <location>
        <begin position="68"/>
        <end position="140"/>
    </location>
</feature>
<dbReference type="SMART" id="SM00674">
    <property type="entry name" value="CENPB"/>
    <property type="match status" value="1"/>
</dbReference>
<evidence type="ECO:0000256" key="1">
    <source>
        <dbReference type="ARBA" id="ARBA00004123"/>
    </source>
</evidence>
<evidence type="ECO:0000256" key="4">
    <source>
        <dbReference type="SAM" id="MobiDB-lite"/>
    </source>
</evidence>
<evidence type="ECO:0000313" key="6">
    <source>
        <dbReference type="Ensembl" id="ENSOANP00000009861.2"/>
    </source>
</evidence>
<reference evidence="6" key="1">
    <citation type="submission" date="2025-08" db="UniProtKB">
        <authorList>
            <consortium name="Ensembl"/>
        </authorList>
    </citation>
    <scope>IDENTIFICATION</scope>
    <source>
        <strain evidence="6">Glennie</strain>
    </source>
</reference>
<dbReference type="InterPro" id="IPR036397">
    <property type="entry name" value="RNaseH_sf"/>
</dbReference>
<dbReference type="Pfam" id="PF04218">
    <property type="entry name" value="CENP-B_N"/>
    <property type="match status" value="1"/>
</dbReference>
<accession>F7AZP0</accession>
<dbReference type="OMA" id="CTIFKEW"/>
<reference evidence="6" key="2">
    <citation type="submission" date="2025-09" db="UniProtKB">
        <authorList>
            <consortium name="Ensembl"/>
        </authorList>
    </citation>
    <scope>IDENTIFICATION</scope>
    <source>
        <strain evidence="6">Glennie</strain>
    </source>
</reference>
<dbReference type="PANTHER" id="PTHR19303">
    <property type="entry name" value="TRANSPOSON"/>
    <property type="match status" value="1"/>
</dbReference>
<dbReference type="InterPro" id="IPR050863">
    <property type="entry name" value="CenT-Element_Derived"/>
</dbReference>
<keyword evidence="2" id="KW-0238">DNA-binding</keyword>
<sequence>MAAMKRKRVVLTIQEKLEIIEKLEKGGNTRQLSIMYGIGEQTVRDLKKRKAQLLSYANSSGSATLLARRKSMKQSTYKELDRAMLEWFNQQRAEGTPVSGIICAKQAKAFFNALGMEGDFNASTGWLTRFKQRHGIRELNYQGEKSNGDRSAAADFREDFEEFTESENLQPEQIYNADETGLYWKSLPARTLAFENERPVAAHKLSRERLTVLCCVNATGSHKLKLCLVGKAEHLRLLREANPLDGSVDCFSHKEAWMDCSIFKEWFDKKFVPQVREHLRSKGLPERAVLLLDYAPSKPNEGLLKSEDGNIFVKYLPPNVAALIQPMDQGVIACMKRHYRTGLLRKHVQEGRDIKSFWNNLTAQDAITEATRAWNLVKPVTIIRSWRKIIPDPDDEGISTAVTGLGAAGGPPSRGPRKAGPETQEERRGSGYRSVGSQLLRAKEIASRTQEIKVELNESDGEERELGPEGHVSHSAALNYVEILLDYLEQQDDALMTDKLVLHRLRTNIRKKESQSMERAAMTDFLASE</sequence>
<dbReference type="InParanoid" id="F7AZP0"/>
<dbReference type="GO" id="GO:0003677">
    <property type="term" value="F:DNA binding"/>
    <property type="evidence" value="ECO:0000318"/>
    <property type="project" value="GO_Central"/>
</dbReference>
<protein>
    <submittedName>
        <fullName evidence="6">JRK like</fullName>
    </submittedName>
</protein>
<dbReference type="FunCoup" id="F7AZP0">
    <property type="interactions" value="1700"/>
</dbReference>
<dbReference type="Gene3D" id="3.30.420.10">
    <property type="entry name" value="Ribonuclease H-like superfamily/Ribonuclease H"/>
    <property type="match status" value="1"/>
</dbReference>
<dbReference type="InterPro" id="IPR004875">
    <property type="entry name" value="DDE_SF_endonuclease_dom"/>
</dbReference>
<dbReference type="SUPFAM" id="SSF46689">
    <property type="entry name" value="Homeodomain-like"/>
    <property type="match status" value="2"/>
</dbReference>
<dbReference type="InterPro" id="IPR006600">
    <property type="entry name" value="HTH_CenpB_DNA-bd_dom"/>
</dbReference>
<dbReference type="PANTHER" id="PTHR19303:SF16">
    <property type="entry name" value="JERKY PROTEIN HOMOLOG-LIKE"/>
    <property type="match status" value="1"/>
</dbReference>
<organism evidence="6 7">
    <name type="scientific">Ornithorhynchus anatinus</name>
    <name type="common">Duckbill platypus</name>
    <dbReference type="NCBI Taxonomy" id="9258"/>
    <lineage>
        <taxon>Eukaryota</taxon>
        <taxon>Metazoa</taxon>
        <taxon>Chordata</taxon>
        <taxon>Craniata</taxon>
        <taxon>Vertebrata</taxon>
        <taxon>Euteleostomi</taxon>
        <taxon>Mammalia</taxon>
        <taxon>Monotremata</taxon>
        <taxon>Ornithorhynchidae</taxon>
        <taxon>Ornithorhynchus</taxon>
    </lineage>
</organism>
<dbReference type="OrthoDB" id="125347at2759"/>
<evidence type="ECO:0000256" key="3">
    <source>
        <dbReference type="ARBA" id="ARBA00023242"/>
    </source>
</evidence>
<dbReference type="InterPro" id="IPR007889">
    <property type="entry name" value="HTH_Psq"/>
</dbReference>
<gene>
    <name evidence="6" type="primary">JRKL</name>
</gene>
<evidence type="ECO:0000259" key="5">
    <source>
        <dbReference type="PROSITE" id="PS51253"/>
    </source>
</evidence>
<dbReference type="AlphaFoldDB" id="F7AZP0"/>
<dbReference type="HOGENOM" id="CLU_018294_1_1_1"/>
<dbReference type="eggNOG" id="KOG3105">
    <property type="taxonomic scope" value="Eukaryota"/>
</dbReference>
<evidence type="ECO:0000313" key="7">
    <source>
        <dbReference type="Proteomes" id="UP000002279"/>
    </source>
</evidence>
<name>F7AZP0_ORNAN</name>
<dbReference type="InterPro" id="IPR009057">
    <property type="entry name" value="Homeodomain-like_sf"/>
</dbReference>
<evidence type="ECO:0000256" key="2">
    <source>
        <dbReference type="ARBA" id="ARBA00023125"/>
    </source>
</evidence>
<dbReference type="Pfam" id="PF03221">
    <property type="entry name" value="HTH_Tnp_Tc5"/>
    <property type="match status" value="1"/>
</dbReference>
<dbReference type="Pfam" id="PF03184">
    <property type="entry name" value="DDE_1"/>
    <property type="match status" value="1"/>
</dbReference>
<dbReference type="PROSITE" id="PS51253">
    <property type="entry name" value="HTH_CENPB"/>
    <property type="match status" value="1"/>
</dbReference>
<dbReference type="GO" id="GO:0005634">
    <property type="term" value="C:nucleus"/>
    <property type="evidence" value="ECO:0000318"/>
    <property type="project" value="GO_Central"/>
</dbReference>
<dbReference type="Proteomes" id="UP000002279">
    <property type="component" value="Unplaced"/>
</dbReference>
<dbReference type="Gene3D" id="1.10.10.60">
    <property type="entry name" value="Homeodomain-like"/>
    <property type="match status" value="2"/>
</dbReference>
<dbReference type="Ensembl" id="ENSOANT00000009863.2">
    <property type="protein sequence ID" value="ENSOANP00000009861.2"/>
    <property type="gene ID" value="ENSOANG00000006169.2"/>
</dbReference>
<proteinExistence type="predicted"/>
<dbReference type="Bgee" id="ENSOANG00000006169">
    <property type="expression patterns" value="Expressed in testis and 7 other cell types or tissues"/>
</dbReference>